<organism evidence="4 5">
    <name type="scientific">Aurantimicrobium photophilum</name>
    <dbReference type="NCBI Taxonomy" id="1987356"/>
    <lineage>
        <taxon>Bacteria</taxon>
        <taxon>Bacillati</taxon>
        <taxon>Actinomycetota</taxon>
        <taxon>Actinomycetes</taxon>
        <taxon>Micrococcales</taxon>
        <taxon>Microbacteriaceae</taxon>
        <taxon>Aurantimicrobium</taxon>
    </lineage>
</organism>
<protein>
    <submittedName>
        <fullName evidence="4">Transposase</fullName>
    </submittedName>
</protein>
<accession>A0A2Z3RYS3</accession>
<comment type="similarity">
    <text evidence="1">Belongs to the IS150/IS1296 orfA family.</text>
</comment>
<evidence type="ECO:0000256" key="2">
    <source>
        <dbReference type="SAM" id="MobiDB-lite"/>
    </source>
</evidence>
<sequence length="160" mass="18036">MKPSSSLTTSQREQLVDLFESGLGYVAAASRYGFSSAVVKHFHRRWMLHGRLCLVESKTKSSFPFEIKKEVVERFLAGATKMELAAEFELRSVQLVTTWTRQWRAGGDEALMPKPKGRPVGSSPGLGASEEDKLRQQVKRLEAENAYLKKLRDLRNQGHA</sequence>
<dbReference type="InterPro" id="IPR009057">
    <property type="entry name" value="Homeodomain-like_sf"/>
</dbReference>
<feature type="region of interest" description="Disordered" evidence="2">
    <location>
        <begin position="106"/>
        <end position="134"/>
    </location>
</feature>
<dbReference type="InterPro" id="IPR052057">
    <property type="entry name" value="IS150/IS1296_orfA-like"/>
</dbReference>
<dbReference type="AlphaFoldDB" id="A0A2Z3RYS3"/>
<dbReference type="EMBL" id="CP023994">
    <property type="protein sequence ID" value="AWR21670.1"/>
    <property type="molecule type" value="Genomic_DNA"/>
</dbReference>
<proteinExistence type="inferred from homology"/>
<evidence type="ECO:0000259" key="3">
    <source>
        <dbReference type="Pfam" id="PF13518"/>
    </source>
</evidence>
<gene>
    <name evidence="4" type="ORF">AURMO_01075</name>
</gene>
<dbReference type="PANTHER" id="PTHR33795:SF1">
    <property type="entry name" value="INSERTION ELEMENT IS150 PROTEIN INSJ"/>
    <property type="match status" value="1"/>
</dbReference>
<dbReference type="PANTHER" id="PTHR33795">
    <property type="entry name" value="INSERTION ELEMENT IS150 PROTEIN INSJ"/>
    <property type="match status" value="1"/>
</dbReference>
<dbReference type="SUPFAM" id="SSF46689">
    <property type="entry name" value="Homeodomain-like"/>
    <property type="match status" value="1"/>
</dbReference>
<reference evidence="4 5" key="1">
    <citation type="submission" date="2017-10" db="EMBL/GenBank/DDBJ databases">
        <title>Genome of an Actinobacterium that displays light-enhanced growth.</title>
        <authorList>
            <person name="Maresca J.A."/>
            <person name="Hempel P."/>
            <person name="Shevchenko O."/>
            <person name="Miller K.J."/>
            <person name="Hahn M.W."/>
        </authorList>
    </citation>
    <scope>NUCLEOTIDE SEQUENCE [LARGE SCALE GENOMIC DNA]</scope>
    <source>
        <strain evidence="4 5">MWH-Mo1</strain>
    </source>
</reference>
<dbReference type="KEGG" id="aum:AURMO_01075"/>
<evidence type="ECO:0000313" key="4">
    <source>
        <dbReference type="EMBL" id="AWR21670.1"/>
    </source>
</evidence>
<dbReference type="InterPro" id="IPR055247">
    <property type="entry name" value="InsJ-like_HTH"/>
</dbReference>
<dbReference type="Pfam" id="PF13518">
    <property type="entry name" value="HTH_28"/>
    <property type="match status" value="1"/>
</dbReference>
<feature type="domain" description="Insertion element IS150 protein InsJ-like helix-turn-helix" evidence="3">
    <location>
        <begin position="68"/>
        <end position="119"/>
    </location>
</feature>
<keyword evidence="5" id="KW-1185">Reference proteome</keyword>
<evidence type="ECO:0000313" key="5">
    <source>
        <dbReference type="Proteomes" id="UP000246894"/>
    </source>
</evidence>
<dbReference type="Proteomes" id="UP000246894">
    <property type="component" value="Chromosome"/>
</dbReference>
<evidence type="ECO:0000256" key="1">
    <source>
        <dbReference type="ARBA" id="ARBA00038232"/>
    </source>
</evidence>
<name>A0A2Z3RYS3_9MICO</name>